<dbReference type="SUPFAM" id="SSF48264">
    <property type="entry name" value="Cytochrome P450"/>
    <property type="match status" value="1"/>
</dbReference>
<dbReference type="PANTHER" id="PTHR24291">
    <property type="entry name" value="CYTOCHROME P450 FAMILY 4"/>
    <property type="match status" value="1"/>
</dbReference>
<reference evidence="6 7" key="1">
    <citation type="submission" date="2018-06" db="EMBL/GenBank/DDBJ databases">
        <title>Comparative genomics reveals the genomic features of Rhizophagus irregularis, R. cerebriforme, R. diaphanum and Gigaspora rosea, and their symbiotic lifestyle signature.</title>
        <authorList>
            <person name="Morin E."/>
            <person name="San Clemente H."/>
            <person name="Chen E.C.H."/>
            <person name="De La Providencia I."/>
            <person name="Hainaut M."/>
            <person name="Kuo A."/>
            <person name="Kohler A."/>
            <person name="Murat C."/>
            <person name="Tang N."/>
            <person name="Roy S."/>
            <person name="Loubradou J."/>
            <person name="Henrissat B."/>
            <person name="Grigoriev I.V."/>
            <person name="Corradi N."/>
            <person name="Roux C."/>
            <person name="Martin F.M."/>
        </authorList>
    </citation>
    <scope>NUCLEOTIDE SEQUENCE [LARGE SCALE GENOMIC DNA]</scope>
    <source>
        <strain evidence="6 7">DAOM 194757</strain>
    </source>
</reference>
<evidence type="ECO:0000256" key="2">
    <source>
        <dbReference type="ARBA" id="ARBA00022723"/>
    </source>
</evidence>
<organism evidence="6 7">
    <name type="scientific">Gigaspora rosea</name>
    <dbReference type="NCBI Taxonomy" id="44941"/>
    <lineage>
        <taxon>Eukaryota</taxon>
        <taxon>Fungi</taxon>
        <taxon>Fungi incertae sedis</taxon>
        <taxon>Mucoromycota</taxon>
        <taxon>Glomeromycotina</taxon>
        <taxon>Glomeromycetes</taxon>
        <taxon>Diversisporales</taxon>
        <taxon>Gigasporaceae</taxon>
        <taxon>Gigaspora</taxon>
    </lineage>
</organism>
<dbReference type="InterPro" id="IPR017972">
    <property type="entry name" value="Cyt_P450_CS"/>
</dbReference>
<name>A0A397UQZ0_9GLOM</name>
<keyword evidence="4 5" id="KW-0349">Heme</keyword>
<keyword evidence="5" id="KW-0560">Oxidoreductase</keyword>
<dbReference type="AlphaFoldDB" id="A0A397UQZ0"/>
<dbReference type="GO" id="GO:0005506">
    <property type="term" value="F:iron ion binding"/>
    <property type="evidence" value="ECO:0007669"/>
    <property type="project" value="InterPro"/>
</dbReference>
<dbReference type="InterPro" id="IPR050196">
    <property type="entry name" value="Cytochrome_P450_Monoox"/>
</dbReference>
<evidence type="ECO:0000313" key="6">
    <source>
        <dbReference type="EMBL" id="RIB12735.1"/>
    </source>
</evidence>
<dbReference type="STRING" id="44941.A0A397UQZ0"/>
<dbReference type="PRINTS" id="PR00385">
    <property type="entry name" value="P450"/>
</dbReference>
<protein>
    <submittedName>
        <fullName evidence="6">Cytochrome P450</fullName>
    </submittedName>
</protein>
<dbReference type="GO" id="GO:0020037">
    <property type="term" value="F:heme binding"/>
    <property type="evidence" value="ECO:0007669"/>
    <property type="project" value="InterPro"/>
</dbReference>
<evidence type="ECO:0000256" key="4">
    <source>
        <dbReference type="PIRSR" id="PIRSR602401-1"/>
    </source>
</evidence>
<evidence type="ECO:0000256" key="1">
    <source>
        <dbReference type="ARBA" id="ARBA00010617"/>
    </source>
</evidence>
<feature type="binding site" description="axial binding residue" evidence="4">
    <location>
        <position position="177"/>
    </location>
    <ligand>
        <name>heme</name>
        <dbReference type="ChEBI" id="CHEBI:30413"/>
    </ligand>
    <ligandPart>
        <name>Fe</name>
        <dbReference type="ChEBI" id="CHEBI:18248"/>
    </ligandPart>
</feature>
<dbReference type="PROSITE" id="PS00086">
    <property type="entry name" value="CYTOCHROME_P450"/>
    <property type="match status" value="1"/>
</dbReference>
<comment type="cofactor">
    <cofactor evidence="4">
        <name>heme</name>
        <dbReference type="ChEBI" id="CHEBI:30413"/>
    </cofactor>
</comment>
<keyword evidence="5" id="KW-0503">Monooxygenase</keyword>
<dbReference type="PRINTS" id="PR00463">
    <property type="entry name" value="EP450I"/>
</dbReference>
<sequence>MTDIEIRANILDAFFAGTDTTANLFCFVTYYLCHYPEVKQKMLAEIDSIFPPNSSFQLTHSDLSKLKYCEAIIKEVDRLCPVANILARYPSEPIEVGGYQWPADTQFQIDLAIIHRHKDYWINPEIFDPDRFFLDNKSESYLNVKNDDLKDDHNEKENQKTGQKYSFIMFGGGIRICPGRKLAMIELFSLMVYVFGKYDVELIDMEAPLKTKSSIITTCQELMVKIKPRNL</sequence>
<dbReference type="InterPro" id="IPR001128">
    <property type="entry name" value="Cyt_P450"/>
</dbReference>
<dbReference type="PANTHER" id="PTHR24291:SF147">
    <property type="entry name" value="CYTOCHROME P450 CYP44-RELATED"/>
    <property type="match status" value="1"/>
</dbReference>
<evidence type="ECO:0000313" key="7">
    <source>
        <dbReference type="Proteomes" id="UP000266673"/>
    </source>
</evidence>
<dbReference type="InterPro" id="IPR002401">
    <property type="entry name" value="Cyt_P450_E_grp-I"/>
</dbReference>
<dbReference type="GO" id="GO:0016705">
    <property type="term" value="F:oxidoreductase activity, acting on paired donors, with incorporation or reduction of molecular oxygen"/>
    <property type="evidence" value="ECO:0007669"/>
    <property type="project" value="InterPro"/>
</dbReference>
<keyword evidence="2 4" id="KW-0479">Metal-binding</keyword>
<accession>A0A397UQZ0</accession>
<proteinExistence type="inferred from homology"/>
<evidence type="ECO:0000256" key="3">
    <source>
        <dbReference type="ARBA" id="ARBA00023004"/>
    </source>
</evidence>
<gene>
    <name evidence="6" type="ORF">C2G38_1789313</name>
</gene>
<dbReference type="Proteomes" id="UP000266673">
    <property type="component" value="Unassembled WGS sequence"/>
</dbReference>
<dbReference type="Pfam" id="PF00067">
    <property type="entry name" value="p450"/>
    <property type="match status" value="1"/>
</dbReference>
<comment type="caution">
    <text evidence="6">The sequence shown here is derived from an EMBL/GenBank/DDBJ whole genome shotgun (WGS) entry which is preliminary data.</text>
</comment>
<evidence type="ECO:0000256" key="5">
    <source>
        <dbReference type="RuleBase" id="RU000461"/>
    </source>
</evidence>
<dbReference type="Gene3D" id="1.10.630.10">
    <property type="entry name" value="Cytochrome P450"/>
    <property type="match status" value="1"/>
</dbReference>
<dbReference type="InterPro" id="IPR036396">
    <property type="entry name" value="Cyt_P450_sf"/>
</dbReference>
<dbReference type="EMBL" id="QKWP01000994">
    <property type="protein sequence ID" value="RIB12735.1"/>
    <property type="molecule type" value="Genomic_DNA"/>
</dbReference>
<dbReference type="CDD" id="cd00302">
    <property type="entry name" value="cytochrome_P450"/>
    <property type="match status" value="1"/>
</dbReference>
<dbReference type="GO" id="GO:0004497">
    <property type="term" value="F:monooxygenase activity"/>
    <property type="evidence" value="ECO:0007669"/>
    <property type="project" value="UniProtKB-KW"/>
</dbReference>
<dbReference type="OrthoDB" id="1470350at2759"/>
<comment type="similarity">
    <text evidence="1 5">Belongs to the cytochrome P450 family.</text>
</comment>
<keyword evidence="3 4" id="KW-0408">Iron</keyword>
<keyword evidence="7" id="KW-1185">Reference proteome</keyword>